<keyword evidence="9" id="KW-1185">Reference proteome</keyword>
<dbReference type="PRINTS" id="PR00344">
    <property type="entry name" value="BCTRLSENSOR"/>
</dbReference>
<dbReference type="CDD" id="cd00082">
    <property type="entry name" value="HisKA"/>
    <property type="match status" value="1"/>
</dbReference>
<keyword evidence="3 4" id="KW-0597">Phosphoprotein</keyword>
<keyword evidence="5" id="KW-1133">Transmembrane helix</keyword>
<dbReference type="InterPro" id="IPR036097">
    <property type="entry name" value="HisK_dim/P_sf"/>
</dbReference>
<dbReference type="SMART" id="SM00388">
    <property type="entry name" value="HisKA"/>
    <property type="match status" value="1"/>
</dbReference>
<dbReference type="Pfam" id="PF02518">
    <property type="entry name" value="HATPase_c"/>
    <property type="match status" value="1"/>
</dbReference>
<dbReference type="Pfam" id="PF00072">
    <property type="entry name" value="Response_reg"/>
    <property type="match status" value="1"/>
</dbReference>
<dbReference type="EC" id="2.7.13.3" evidence="2"/>
<dbReference type="PROSITE" id="PS50109">
    <property type="entry name" value="HIS_KIN"/>
    <property type="match status" value="1"/>
</dbReference>
<dbReference type="InterPro" id="IPR036890">
    <property type="entry name" value="HATPase_C_sf"/>
</dbReference>
<dbReference type="PANTHER" id="PTHR43719">
    <property type="entry name" value="TWO-COMPONENT HISTIDINE KINASE"/>
    <property type="match status" value="1"/>
</dbReference>
<dbReference type="Gene3D" id="3.40.50.2300">
    <property type="match status" value="1"/>
</dbReference>
<dbReference type="EMBL" id="OZ023704">
    <property type="protein sequence ID" value="CAK9872914.1"/>
    <property type="molecule type" value="Genomic_DNA"/>
</dbReference>
<feature type="transmembrane region" description="Helical" evidence="5">
    <location>
        <begin position="6"/>
        <end position="33"/>
    </location>
</feature>
<dbReference type="InterPro" id="IPR011006">
    <property type="entry name" value="CheY-like_superfamily"/>
</dbReference>
<dbReference type="SUPFAM" id="SSF47384">
    <property type="entry name" value="Homodimeric domain of signal transducing histidine kinase"/>
    <property type="match status" value="1"/>
</dbReference>
<dbReference type="SMART" id="SM00387">
    <property type="entry name" value="HATPase_c"/>
    <property type="match status" value="1"/>
</dbReference>
<dbReference type="CDD" id="cd17546">
    <property type="entry name" value="REC_hyHK_CKI1_RcsC-like"/>
    <property type="match status" value="1"/>
</dbReference>
<dbReference type="InterPro" id="IPR050956">
    <property type="entry name" value="2C_system_His_kinase"/>
</dbReference>
<gene>
    <name evidence="8" type="ORF">CSSPJE1EN2_LOCUS15484</name>
</gene>
<feature type="domain" description="Response regulatory" evidence="7">
    <location>
        <begin position="1088"/>
        <end position="1246"/>
    </location>
</feature>
<dbReference type="PANTHER" id="PTHR43719:SF75">
    <property type="entry name" value="HISTIDINE KINASE CKI1"/>
    <property type="match status" value="1"/>
</dbReference>
<dbReference type="InterPro" id="IPR003661">
    <property type="entry name" value="HisK_dim/P_dom"/>
</dbReference>
<feature type="modified residue" description="4-aspartylphosphate" evidence="4">
    <location>
        <position position="1177"/>
    </location>
</feature>
<evidence type="ECO:0000256" key="5">
    <source>
        <dbReference type="SAM" id="Phobius"/>
    </source>
</evidence>
<evidence type="ECO:0000256" key="1">
    <source>
        <dbReference type="ARBA" id="ARBA00000085"/>
    </source>
</evidence>
<dbReference type="SUPFAM" id="SSF55874">
    <property type="entry name" value="ATPase domain of HSP90 chaperone/DNA topoisomerase II/histidine kinase"/>
    <property type="match status" value="1"/>
</dbReference>
<dbReference type="PROSITE" id="PS50110">
    <property type="entry name" value="RESPONSE_REGULATORY"/>
    <property type="match status" value="1"/>
</dbReference>
<dbReference type="Gene3D" id="1.10.287.130">
    <property type="match status" value="1"/>
</dbReference>
<dbReference type="InterPro" id="IPR005467">
    <property type="entry name" value="His_kinase_dom"/>
</dbReference>
<evidence type="ECO:0000256" key="3">
    <source>
        <dbReference type="ARBA" id="ARBA00022553"/>
    </source>
</evidence>
<evidence type="ECO:0000313" key="9">
    <source>
        <dbReference type="Proteomes" id="UP001497522"/>
    </source>
</evidence>
<accession>A0ABP1BD22</accession>
<dbReference type="Pfam" id="PF00512">
    <property type="entry name" value="HisKA"/>
    <property type="match status" value="1"/>
</dbReference>
<evidence type="ECO:0000256" key="4">
    <source>
        <dbReference type="PROSITE-ProRule" id="PRU00169"/>
    </source>
</evidence>
<protein>
    <recommendedName>
        <fullName evidence="2">histidine kinase</fullName>
        <ecNumber evidence="2">2.7.13.3</ecNumber>
    </recommendedName>
</protein>
<dbReference type="Gene3D" id="3.30.565.10">
    <property type="entry name" value="Histidine kinase-like ATPase, C-terminal domain"/>
    <property type="match status" value="1"/>
</dbReference>
<dbReference type="SMART" id="SM00448">
    <property type="entry name" value="REC"/>
    <property type="match status" value="1"/>
</dbReference>
<comment type="catalytic activity">
    <reaction evidence="1">
        <text>ATP + protein L-histidine = ADP + protein N-phospho-L-histidine.</text>
        <dbReference type="EC" id="2.7.13.3"/>
    </reaction>
</comment>
<reference evidence="8" key="1">
    <citation type="submission" date="2024-03" db="EMBL/GenBank/DDBJ databases">
        <authorList>
            <consortium name="ELIXIR-Norway"/>
            <consortium name="Elixir Norway"/>
        </authorList>
    </citation>
    <scope>NUCLEOTIDE SEQUENCE</scope>
</reference>
<feature type="domain" description="Histidine kinase" evidence="6">
    <location>
        <begin position="442"/>
        <end position="716"/>
    </location>
</feature>
<dbReference type="InterPro" id="IPR004358">
    <property type="entry name" value="Sig_transdc_His_kin-like_C"/>
</dbReference>
<evidence type="ECO:0000313" key="8">
    <source>
        <dbReference type="EMBL" id="CAK9872914.1"/>
    </source>
</evidence>
<keyword evidence="5" id="KW-0472">Membrane</keyword>
<sequence length="1249" mass="136417">MSQSLLLLLYELCFFFGTLAMLITLLAILTWYFTSKHAEKSVSVVASALRDELLARTQDSTRELLQANNASTLSLAGFLGSPLLPMNFSAFSTLEEQVRPALFLVYYALRDKYQVSFFGNNRMFLSYSSEFNDTSLVFANSSYPSSFMARTRSLQSEVLNVLSPYKQRSMRHTQYNCYRQPADAITGLPTGDAIPFVPVPYWESELFNTSLHSESGTSWGFLLSGSGSLLFFSLSPVRQSNGSDPIGVAVIGISMEKISTLLTSLSFKGGSLYMTTDDNRLLAQTGDAVVIKVGSLGVPILPSAMSSNNSVVAGAARYLVSLVGGNMTLLSKKVFRADRVLIGGTEYTVDSAPMQVADITLVFVMVLPRNSIWGPTDSRSHVALASLVVLATCVGMVGCFFILVLTKGVSNEIQLRAALLQQLEATKQAESKNSHKSIVFASMSHDLRTPLAAILGLIDLCLCDATESSELESNLFHMKSCATNLLGILNTILDMSKIEAGKLELEETEFNLVSVMEEVVDMFAVLGVQKGIEVVLDLPDESIQHVAHVKGDSGRVKQLLSNLLSNGVKFTSEGHVVLRAWPKQRSSASALCSCDKVHSGVFGSLGKHLQHILSDKNKKYQELDADLDSSRTHNEIEFEFDVDDTGKGIPLERRKAVFENFVQGDSSVPRTHGGTGLGLGIVYSLVCLMGGNISIIDKDQPGEPGTRFRFNLIFPCAEEQPEKQKQHRNYPKIPAGVRLSGGPEFQAPSVSTLNMSTDGGNCLHRMQMSSFGNLPQVDGIHVLLAMQGQAGKQVVKRWMEQRGLQVWSVSHWDEFLPMFERIKQRVLLKESFSNPPVRELIREEYSESDGSGNLDSQLRSWFEVWAAGLDPVRRTSFETWAANLNGRQQSEVVATSSDIQAQGMSRDDSVSSSCGSLMKNERISGTGILVVVDLALAPDSLEEVFLALEGGLPQTSAMVRVVWLLTANTPGAALLRLKRKKGAIACHLVLHKPLHGSRLQSLWNQSSRDLSTSLNPREDIATCLENRSDSKEIGEDIHPQKDLASVVAMQVASTGSVASTDVNLVIPSKRGTRESEIMGPADSLAGMHILVAEDNRVLQKLTKTMLLRLGATVVCVDNGAEAAQLVLANLPRPLGSLVSYGSLKKRADSKGEVHEDEQVQVQVSTVKPRPFDLVLMDCQMPVLDGYGATQRIREQERQMGWHTPVIALTAHAMAKDESKCIEAGMDFYLTKPLATKALLAVAAELNSSR</sequence>
<keyword evidence="5" id="KW-0812">Transmembrane</keyword>
<proteinExistence type="predicted"/>
<name>A0ABP1BD22_9BRYO</name>
<evidence type="ECO:0000259" key="7">
    <source>
        <dbReference type="PROSITE" id="PS50110"/>
    </source>
</evidence>
<dbReference type="SUPFAM" id="SSF52172">
    <property type="entry name" value="CheY-like"/>
    <property type="match status" value="1"/>
</dbReference>
<organism evidence="8 9">
    <name type="scientific">Sphagnum jensenii</name>
    <dbReference type="NCBI Taxonomy" id="128206"/>
    <lineage>
        <taxon>Eukaryota</taxon>
        <taxon>Viridiplantae</taxon>
        <taxon>Streptophyta</taxon>
        <taxon>Embryophyta</taxon>
        <taxon>Bryophyta</taxon>
        <taxon>Sphagnophytina</taxon>
        <taxon>Sphagnopsida</taxon>
        <taxon>Sphagnales</taxon>
        <taxon>Sphagnaceae</taxon>
        <taxon>Sphagnum</taxon>
    </lineage>
</organism>
<dbReference type="Proteomes" id="UP001497522">
    <property type="component" value="Chromosome 3"/>
</dbReference>
<dbReference type="InterPro" id="IPR001789">
    <property type="entry name" value="Sig_transdc_resp-reg_receiver"/>
</dbReference>
<dbReference type="InterPro" id="IPR003594">
    <property type="entry name" value="HATPase_dom"/>
</dbReference>
<evidence type="ECO:0000256" key="2">
    <source>
        <dbReference type="ARBA" id="ARBA00012438"/>
    </source>
</evidence>
<evidence type="ECO:0000259" key="6">
    <source>
        <dbReference type="PROSITE" id="PS50109"/>
    </source>
</evidence>